<feature type="compositionally biased region" description="Basic and acidic residues" evidence="1">
    <location>
        <begin position="95"/>
        <end position="106"/>
    </location>
</feature>
<dbReference type="PROSITE" id="PS51257">
    <property type="entry name" value="PROKAR_LIPOPROTEIN"/>
    <property type="match status" value="1"/>
</dbReference>
<organism evidence="2">
    <name type="scientific">uncultured Caudovirales phage</name>
    <dbReference type="NCBI Taxonomy" id="2100421"/>
    <lineage>
        <taxon>Viruses</taxon>
        <taxon>Duplodnaviria</taxon>
        <taxon>Heunggongvirae</taxon>
        <taxon>Uroviricota</taxon>
        <taxon>Caudoviricetes</taxon>
        <taxon>Peduoviridae</taxon>
        <taxon>Maltschvirus</taxon>
        <taxon>Maltschvirus maltsch</taxon>
    </lineage>
</organism>
<proteinExistence type="predicted"/>
<dbReference type="EMBL" id="LR798292">
    <property type="protein sequence ID" value="CAB5221254.1"/>
    <property type="molecule type" value="Genomic_DNA"/>
</dbReference>
<name>A0A6J7WYV3_9CAUD</name>
<feature type="region of interest" description="Disordered" evidence="1">
    <location>
        <begin position="94"/>
        <end position="114"/>
    </location>
</feature>
<evidence type="ECO:0000313" key="2">
    <source>
        <dbReference type="EMBL" id="CAB5221254.1"/>
    </source>
</evidence>
<reference evidence="2" key="1">
    <citation type="submission" date="2020-05" db="EMBL/GenBank/DDBJ databases">
        <authorList>
            <person name="Chiriac C."/>
            <person name="Salcher M."/>
            <person name="Ghai R."/>
            <person name="Kavagutti S V."/>
        </authorList>
    </citation>
    <scope>NUCLEOTIDE SEQUENCE</scope>
</reference>
<evidence type="ECO:0000256" key="1">
    <source>
        <dbReference type="SAM" id="MobiDB-lite"/>
    </source>
</evidence>
<accession>A0A6J7WYV3</accession>
<protein>
    <submittedName>
        <fullName evidence="2">Uncharacterized protein</fullName>
    </submittedName>
</protein>
<gene>
    <name evidence="2" type="ORF">UFOVP244_118</name>
</gene>
<sequence>MIIRNLLTLALSSLLLVSCGAKSGTDAAGLSDPKEVARAALPSAAMSNSILLNTAEELPVCDEAHKSQLAYIASTKQFQVCDKGTWAVVDVKGQAGDRGEKGDKGDQGVPGGAPIMPGDIIPPGSITLSLFGKKLAIDNDLLSWSCNQYAVNFFVNAQASCRGVDTKAEYQSPTSTKWTIASPGGEINLVASEYNEKLTMNGESYFCLMVSGAGLYTDNGAPLSSSVLFLSKTPASRVADLVPANIVGVGGYYSDFCTALDQ</sequence>